<feature type="compositionally biased region" description="Low complexity" evidence="8">
    <location>
        <begin position="86"/>
        <end position="95"/>
    </location>
</feature>
<evidence type="ECO:0000256" key="6">
    <source>
        <dbReference type="ARBA" id="ARBA00022989"/>
    </source>
</evidence>
<feature type="transmembrane region" description="Helical" evidence="9">
    <location>
        <begin position="171"/>
        <end position="192"/>
    </location>
</feature>
<dbReference type="PANTHER" id="PTHR12982:SF0">
    <property type="entry name" value="PHOSPHATIDYLINOSITOL N-ACETYLGLUCOSAMINYLTRANSFERASE SUBUNIT C"/>
    <property type="match status" value="1"/>
</dbReference>
<sequence>MVGSIPDLMDHINPFQSMTNGYISSNSSSSSNHHLNHLNHRRSSKTIKSNHHIVTAAHNNNNDYCQQKQSKDSFQFDSNGHHHNSSIKQSVSTSSSHRKNHKEWQKVLYKHQGVPDNYVPPTFLKDLRKNVNLRRFHLMEIIIAASIVTQQIILIVILIMMFIYFDSYDQYDHILFTIVALVTIFLYSFIFISSKFQEIIQIKSCLIFLIACFTMSPVLKTLTETISTDTIYAQCTIMAFVHLAFHDYGLDAAMVSQSISLNAIFFASVCLASRLSTTYHAFAFLIFSTDLFVLISLLYQSFERRIKLFTTILFTIITLTIILLTFGLVGFFASIIFVLFINLICPYIFLRMQILKDNIYGPWDEAIIDRNALKFSTKNFRKINQLNGFIHHNHNHHEHHHSTLKTTTHESSNPSSPLSSPLMMNGSNIFSNIFTTTTTDS</sequence>
<dbReference type="GO" id="GO:0006506">
    <property type="term" value="P:GPI anchor biosynthetic process"/>
    <property type="evidence" value="ECO:0007669"/>
    <property type="project" value="UniProtKB-UniPathway"/>
</dbReference>
<evidence type="ECO:0000256" key="3">
    <source>
        <dbReference type="ARBA" id="ARBA00008321"/>
    </source>
</evidence>
<evidence type="ECO:0000256" key="7">
    <source>
        <dbReference type="ARBA" id="ARBA00023136"/>
    </source>
</evidence>
<dbReference type="PANTHER" id="PTHR12982">
    <property type="entry name" value="PHOSPHATIDYLINOSITOL GLYCAN, CLASS C"/>
    <property type="match status" value="1"/>
</dbReference>
<keyword evidence="4" id="KW-0337">GPI-anchor biosynthesis</keyword>
<feature type="transmembrane region" description="Helical" evidence="9">
    <location>
        <begin position="281"/>
        <end position="299"/>
    </location>
</feature>
<keyword evidence="10" id="KW-1185">Reference proteome</keyword>
<comment type="subcellular location">
    <subcellularLocation>
        <location evidence="1">Membrane</location>
        <topology evidence="1">Multi-pass membrane protein</topology>
    </subcellularLocation>
</comment>
<feature type="transmembrane region" description="Helical" evidence="9">
    <location>
        <begin position="306"/>
        <end position="325"/>
    </location>
</feature>
<dbReference type="GO" id="GO:0000506">
    <property type="term" value="C:glycosylphosphatidylinositol-N-acetylglucosaminyltransferase (GPI-GnT) complex"/>
    <property type="evidence" value="ECO:0007669"/>
    <property type="project" value="TreeGrafter"/>
</dbReference>
<dbReference type="CTD" id="38410"/>
<keyword evidence="7 9" id="KW-0472">Membrane</keyword>
<name>A0A6P6XSY3_DERPT</name>
<gene>
    <name evidence="11" type="primary">LOC113790964</name>
</gene>
<feature type="transmembrane region" description="Helical" evidence="9">
    <location>
        <begin position="199"/>
        <end position="219"/>
    </location>
</feature>
<dbReference type="KEGG" id="dpte:113790964"/>
<reference evidence="11" key="1">
    <citation type="submission" date="2025-08" db="UniProtKB">
        <authorList>
            <consortium name="RefSeq"/>
        </authorList>
    </citation>
    <scope>IDENTIFICATION</scope>
    <source>
        <strain evidence="11">Airmid</strain>
    </source>
</reference>
<accession>A0A6P6XSY3</accession>
<evidence type="ECO:0000256" key="1">
    <source>
        <dbReference type="ARBA" id="ARBA00004141"/>
    </source>
</evidence>
<organism evidence="10 11">
    <name type="scientific">Dermatophagoides pteronyssinus</name>
    <name type="common">European house dust mite</name>
    <dbReference type="NCBI Taxonomy" id="6956"/>
    <lineage>
        <taxon>Eukaryota</taxon>
        <taxon>Metazoa</taxon>
        <taxon>Ecdysozoa</taxon>
        <taxon>Arthropoda</taxon>
        <taxon>Chelicerata</taxon>
        <taxon>Arachnida</taxon>
        <taxon>Acari</taxon>
        <taxon>Acariformes</taxon>
        <taxon>Sarcoptiformes</taxon>
        <taxon>Astigmata</taxon>
        <taxon>Psoroptidia</taxon>
        <taxon>Analgoidea</taxon>
        <taxon>Pyroglyphidae</taxon>
        <taxon>Dermatophagoidinae</taxon>
        <taxon>Dermatophagoides</taxon>
    </lineage>
</organism>
<feature type="compositionally biased region" description="Low complexity" evidence="8">
    <location>
        <begin position="404"/>
        <end position="424"/>
    </location>
</feature>
<feature type="transmembrane region" description="Helical" evidence="9">
    <location>
        <begin position="138"/>
        <end position="165"/>
    </location>
</feature>
<dbReference type="InParanoid" id="A0A6P6XSY3"/>
<feature type="compositionally biased region" description="Low complexity" evidence="8">
    <location>
        <begin position="24"/>
        <end position="33"/>
    </location>
</feature>
<dbReference type="OMA" id="QCTIMAF"/>
<evidence type="ECO:0000256" key="9">
    <source>
        <dbReference type="SAM" id="Phobius"/>
    </source>
</evidence>
<dbReference type="Pfam" id="PF06432">
    <property type="entry name" value="GPI2"/>
    <property type="match status" value="1"/>
</dbReference>
<feature type="transmembrane region" description="Helical" evidence="9">
    <location>
        <begin position="331"/>
        <end position="350"/>
    </location>
</feature>
<evidence type="ECO:0000256" key="8">
    <source>
        <dbReference type="SAM" id="MobiDB-lite"/>
    </source>
</evidence>
<evidence type="ECO:0000313" key="10">
    <source>
        <dbReference type="Proteomes" id="UP000515146"/>
    </source>
</evidence>
<evidence type="ECO:0000256" key="2">
    <source>
        <dbReference type="ARBA" id="ARBA00004687"/>
    </source>
</evidence>
<feature type="region of interest" description="Disordered" evidence="8">
    <location>
        <begin position="23"/>
        <end position="45"/>
    </location>
</feature>
<dbReference type="OrthoDB" id="196709at2759"/>
<comment type="pathway">
    <text evidence="2">Glycolipid biosynthesis; glycosylphosphatidylinositol-anchor biosynthesis.</text>
</comment>
<evidence type="ECO:0000256" key="5">
    <source>
        <dbReference type="ARBA" id="ARBA00022692"/>
    </source>
</evidence>
<dbReference type="UniPathway" id="UPA00196"/>
<dbReference type="InterPro" id="IPR009450">
    <property type="entry name" value="Plno_GlcNAc_GPI2"/>
</dbReference>
<feature type="region of interest" description="Disordered" evidence="8">
    <location>
        <begin position="73"/>
        <end position="97"/>
    </location>
</feature>
<dbReference type="AlphaFoldDB" id="A0A6P6XSY3"/>
<feature type="region of interest" description="Disordered" evidence="8">
    <location>
        <begin position="400"/>
        <end position="424"/>
    </location>
</feature>
<dbReference type="RefSeq" id="XP_027196475.1">
    <property type="nucleotide sequence ID" value="XM_027340674.1"/>
</dbReference>
<proteinExistence type="inferred from homology"/>
<protein>
    <submittedName>
        <fullName evidence="11">Phosphatidylinositol N-acetylglucosaminyltransferase subunit C-like</fullName>
    </submittedName>
</protein>
<evidence type="ECO:0000256" key="4">
    <source>
        <dbReference type="ARBA" id="ARBA00022502"/>
    </source>
</evidence>
<dbReference type="Proteomes" id="UP000515146">
    <property type="component" value="Unplaced"/>
</dbReference>
<keyword evidence="5 9" id="KW-0812">Transmembrane</keyword>
<dbReference type="FunCoup" id="A0A6P6XSY3">
    <property type="interactions" value="1211"/>
</dbReference>
<comment type="similarity">
    <text evidence="3">Belongs to the PIGC family.</text>
</comment>
<evidence type="ECO:0000313" key="11">
    <source>
        <dbReference type="RefSeq" id="XP_027196475.1"/>
    </source>
</evidence>
<feature type="compositionally biased region" description="Basic residues" evidence="8">
    <location>
        <begin position="34"/>
        <end position="45"/>
    </location>
</feature>
<keyword evidence="6 9" id="KW-1133">Transmembrane helix</keyword>